<evidence type="ECO:0000256" key="2">
    <source>
        <dbReference type="ARBA" id="ARBA00005862"/>
    </source>
</evidence>
<evidence type="ECO:0000313" key="8">
    <source>
        <dbReference type="EMBL" id="KAL3425293.1"/>
    </source>
</evidence>
<dbReference type="SUPFAM" id="SSF52425">
    <property type="entry name" value="Cryptochrome/photolyase, N-terminal domain"/>
    <property type="match status" value="1"/>
</dbReference>
<feature type="compositionally biased region" description="Basic and acidic residues" evidence="6">
    <location>
        <begin position="86"/>
        <end position="108"/>
    </location>
</feature>
<reference evidence="8 9" key="1">
    <citation type="submission" date="2024-06" db="EMBL/GenBank/DDBJ databases">
        <title>Complete genome of Phlyctema vagabunda strain 19-DSS-EL-015.</title>
        <authorList>
            <person name="Fiorenzani C."/>
        </authorList>
    </citation>
    <scope>NUCLEOTIDE SEQUENCE [LARGE SCALE GENOMIC DNA]</scope>
    <source>
        <strain evidence="8 9">19-DSS-EL-015</strain>
    </source>
</reference>
<keyword evidence="4" id="KW-0274">FAD</keyword>
<dbReference type="Proteomes" id="UP001629113">
    <property type="component" value="Unassembled WGS sequence"/>
</dbReference>
<dbReference type="Pfam" id="PF00875">
    <property type="entry name" value="DNA_photolyase"/>
    <property type="match status" value="1"/>
</dbReference>
<gene>
    <name evidence="8" type="ORF">PVAG01_02084</name>
</gene>
<comment type="caution">
    <text evidence="8">The sequence shown here is derived from an EMBL/GenBank/DDBJ whole genome shotgun (WGS) entry which is preliminary data.</text>
</comment>
<evidence type="ECO:0000256" key="3">
    <source>
        <dbReference type="ARBA" id="ARBA00022630"/>
    </source>
</evidence>
<proteinExistence type="inferred from homology"/>
<dbReference type="InterPro" id="IPR036155">
    <property type="entry name" value="Crypto/Photolyase_N_sf"/>
</dbReference>
<dbReference type="InterPro" id="IPR018394">
    <property type="entry name" value="DNA_photolyase_1_CS_C"/>
</dbReference>
<accession>A0ABR4PPN2</accession>
<sequence length="667" mass="76652">MFPLRRLQLRLRDAVPVPLQNTVRRRYFASEPLLRPQPLLRRQLQLLSSPPHPPPPPSYNNHTPRSPFSTREMPPKKASTTGKRKGAPDGDAPKPDVKKSKISDEALRQPHPGAQESETSGIVLRKYYPPEMSNARARAYNTNALPRPYDVLKATLEDTRVARDELDVQGKKAVVHWFKCDLRTRDNHALHLAGRKAKELRVPLVAMYIVSPQDFEAHLTAPVRVDFILRTLEVLKQDLAELNIPLHVETVEKRKAIPGRIMELLREWDASHLFANAEYEVDELRREAKMIRDCLQEGIAMDVIEDTCIVAPGTLRTGVGKQYAVYSPWFKSWVKHVHEYDKLLDLWEPPSKNPASARKKFAHIFKNKIPLAPKNKSLSEEEQKRFRAMWPAGEAEAHERLQKFADERIGKYDVKRNSPADNWTSSLSVHFASGTLSARTAVRTARDHNETEKLDGGNQGIQTWISEVAWRDFYKHVLAHWPYVCMNKPFKPEYTNILWEYGDADFEAWCAGRTGFPIVDAAMRQLNHCGWMHNRCRMIVGSFLAKHLLIDWRRGERYFMEHLIDGDFASNNGGWGFAASTGVDPQPYFRIFNPLMQSERFDPDGAYIRRWIPELAALDNKAIHEPYERREGKRANNAGYPSRMVDHAAARQRCLARYKEGLGRETA</sequence>
<dbReference type="SUPFAM" id="SSF48173">
    <property type="entry name" value="Cryptochrome/photolyase FAD-binding domain"/>
    <property type="match status" value="1"/>
</dbReference>
<dbReference type="PRINTS" id="PR00147">
    <property type="entry name" value="DNAPHOTLYASE"/>
</dbReference>
<evidence type="ECO:0000256" key="4">
    <source>
        <dbReference type="ARBA" id="ARBA00022827"/>
    </source>
</evidence>
<evidence type="ECO:0000259" key="7">
    <source>
        <dbReference type="PROSITE" id="PS51645"/>
    </source>
</evidence>
<dbReference type="PROSITE" id="PS51645">
    <property type="entry name" value="PHR_CRY_ALPHA_BETA"/>
    <property type="match status" value="1"/>
</dbReference>
<dbReference type="InterPro" id="IPR036134">
    <property type="entry name" value="Crypto/Photolyase_FAD-like_sf"/>
</dbReference>
<comment type="similarity">
    <text evidence="2">Belongs to the DNA photolyase class-1 family.</text>
</comment>
<evidence type="ECO:0000256" key="5">
    <source>
        <dbReference type="ARBA" id="ARBA00022991"/>
    </source>
</evidence>
<keyword evidence="9" id="KW-1185">Reference proteome</keyword>
<keyword evidence="3" id="KW-0285">Flavoprotein</keyword>
<name>A0ABR4PPN2_9HELO</name>
<comment type="cofactor">
    <cofactor evidence="1">
        <name>FAD</name>
        <dbReference type="ChEBI" id="CHEBI:57692"/>
    </cofactor>
</comment>
<protein>
    <submittedName>
        <fullName evidence="8">Deoxyribodipyrimidine photo-lyase (DNA photolyase)</fullName>
    </submittedName>
</protein>
<dbReference type="InterPro" id="IPR005101">
    <property type="entry name" value="Cryptochr/Photolyase_FAD-bd"/>
</dbReference>
<feature type="region of interest" description="Disordered" evidence="6">
    <location>
        <begin position="46"/>
        <end position="121"/>
    </location>
</feature>
<dbReference type="InterPro" id="IPR014729">
    <property type="entry name" value="Rossmann-like_a/b/a_fold"/>
</dbReference>
<keyword evidence="5" id="KW-0157">Chromophore</keyword>
<evidence type="ECO:0000313" key="9">
    <source>
        <dbReference type="Proteomes" id="UP001629113"/>
    </source>
</evidence>
<dbReference type="EMBL" id="JBFCZG010000002">
    <property type="protein sequence ID" value="KAL3425293.1"/>
    <property type="molecule type" value="Genomic_DNA"/>
</dbReference>
<organism evidence="8 9">
    <name type="scientific">Phlyctema vagabunda</name>
    <dbReference type="NCBI Taxonomy" id="108571"/>
    <lineage>
        <taxon>Eukaryota</taxon>
        <taxon>Fungi</taxon>
        <taxon>Dikarya</taxon>
        <taxon>Ascomycota</taxon>
        <taxon>Pezizomycotina</taxon>
        <taxon>Leotiomycetes</taxon>
        <taxon>Helotiales</taxon>
        <taxon>Dermateaceae</taxon>
        <taxon>Phlyctema</taxon>
    </lineage>
</organism>
<dbReference type="InterPro" id="IPR006050">
    <property type="entry name" value="DNA_photolyase_N"/>
</dbReference>
<dbReference type="Gene3D" id="1.10.579.10">
    <property type="entry name" value="DNA Cyclobutane Dipyrimidine Photolyase, subunit A, domain 3"/>
    <property type="match status" value="1"/>
</dbReference>
<dbReference type="PANTHER" id="PTHR11455">
    <property type="entry name" value="CRYPTOCHROME"/>
    <property type="match status" value="1"/>
</dbReference>
<evidence type="ECO:0000256" key="1">
    <source>
        <dbReference type="ARBA" id="ARBA00001974"/>
    </source>
</evidence>
<feature type="domain" description="Photolyase/cryptochrome alpha/beta" evidence="7">
    <location>
        <begin position="172"/>
        <end position="309"/>
    </location>
</feature>
<dbReference type="Gene3D" id="1.25.40.80">
    <property type="match status" value="1"/>
</dbReference>
<dbReference type="Pfam" id="PF03441">
    <property type="entry name" value="FAD_binding_7"/>
    <property type="match status" value="1"/>
</dbReference>
<evidence type="ECO:0000256" key="6">
    <source>
        <dbReference type="SAM" id="MobiDB-lite"/>
    </source>
</evidence>
<feature type="compositionally biased region" description="Polar residues" evidence="6">
    <location>
        <begin position="59"/>
        <end position="69"/>
    </location>
</feature>
<dbReference type="Gene3D" id="3.40.50.620">
    <property type="entry name" value="HUPs"/>
    <property type="match status" value="1"/>
</dbReference>
<dbReference type="PROSITE" id="PS00394">
    <property type="entry name" value="DNA_PHOTOLYASES_1_1"/>
    <property type="match status" value="1"/>
</dbReference>
<dbReference type="PANTHER" id="PTHR11455:SF18">
    <property type="entry name" value="SI:CH1073-390K14.1"/>
    <property type="match status" value="1"/>
</dbReference>
<dbReference type="InterPro" id="IPR002081">
    <property type="entry name" value="Cryptochrome/DNA_photolyase_1"/>
</dbReference>